<reference evidence="2" key="1">
    <citation type="journal article" date="2014" name="BMC Genomics">
        <title>Genome characteristics reveal the impact of lichenization on lichen-forming fungus Endocarpon pusillum Hedwig (Verrucariales, Ascomycota).</title>
        <authorList>
            <person name="Wang Y.-Y."/>
            <person name="Liu B."/>
            <person name="Zhang X.-Y."/>
            <person name="Zhou Q.-M."/>
            <person name="Zhang T."/>
            <person name="Li H."/>
            <person name="Yu Y.-F."/>
            <person name="Zhang X.-L."/>
            <person name="Hao X.-Y."/>
            <person name="Wang M."/>
            <person name="Wang L."/>
            <person name="Wei J.-C."/>
        </authorList>
    </citation>
    <scope>NUCLEOTIDE SEQUENCE [LARGE SCALE GENOMIC DNA]</scope>
    <source>
        <strain evidence="2">Z07020 / HMAS-L-300199</strain>
    </source>
</reference>
<evidence type="ECO:0000313" key="2">
    <source>
        <dbReference type="Proteomes" id="UP000019373"/>
    </source>
</evidence>
<dbReference type="GeneID" id="19239581"/>
<accession>U1GUF1</accession>
<dbReference type="OrthoDB" id="10471930at2759"/>
<dbReference type="AlphaFoldDB" id="U1GUF1"/>
<dbReference type="Proteomes" id="UP000019373">
    <property type="component" value="Unassembled WGS sequence"/>
</dbReference>
<evidence type="ECO:0000313" key="1">
    <source>
        <dbReference type="EMBL" id="ERF75646.1"/>
    </source>
</evidence>
<dbReference type="RefSeq" id="XP_007787092.1">
    <property type="nucleotide sequence ID" value="XM_007788902.1"/>
</dbReference>
<dbReference type="HOGENOM" id="CLU_1959562_0_0_1"/>
<dbReference type="EMBL" id="KE720802">
    <property type="protein sequence ID" value="ERF75646.1"/>
    <property type="molecule type" value="Genomic_DNA"/>
</dbReference>
<gene>
    <name evidence="1" type="ORF">EPUS_04626</name>
</gene>
<protein>
    <submittedName>
        <fullName evidence="1">Uncharacterized protein</fullName>
    </submittedName>
</protein>
<proteinExistence type="predicted"/>
<keyword evidence="2" id="KW-1185">Reference proteome</keyword>
<organism evidence="1 2">
    <name type="scientific">Endocarpon pusillum (strain Z07020 / HMAS-L-300199)</name>
    <name type="common">Lichen-forming fungus</name>
    <dbReference type="NCBI Taxonomy" id="1263415"/>
    <lineage>
        <taxon>Eukaryota</taxon>
        <taxon>Fungi</taxon>
        <taxon>Dikarya</taxon>
        <taxon>Ascomycota</taxon>
        <taxon>Pezizomycotina</taxon>
        <taxon>Eurotiomycetes</taxon>
        <taxon>Chaetothyriomycetidae</taxon>
        <taxon>Verrucariales</taxon>
        <taxon>Verrucariaceae</taxon>
        <taxon>Endocarpon</taxon>
    </lineage>
</organism>
<name>U1GUF1_ENDPU</name>
<sequence length="128" mass="14737">MFENRQKQVALTVGLIREFGSLETADDPAWLANSMKSCKFEYMADIWQDYEKYVLKLCSQWFESLYIPSGPTISSAMDPLANEVAPPPKTNREPITSVNKKSSTLKRITENLLSHLRRLRRSPQLRES</sequence>